<dbReference type="PANTHER" id="PTHR46478">
    <property type="entry name" value="VON WILLEBRAND FACTOR A DOMAIN-CONTAINING PROTEIN 3A"/>
    <property type="match status" value="1"/>
</dbReference>
<dbReference type="EMBL" id="UZAK01047841">
    <property type="protein sequence ID" value="VDP77062.1"/>
    <property type="molecule type" value="Genomic_DNA"/>
</dbReference>
<evidence type="ECO:0000313" key="3">
    <source>
        <dbReference type="WBParaSite" id="SCUD_0002192901-mRNA-1"/>
    </source>
</evidence>
<sequence>MFGRKQLDVIIIICGSYPDQPAIFIQQYLEQIFAGFTSPRLHLVAYDCRNPEVNQLLAQLATIKNDFIYHCYLTENESAVYTSDEIARLLKEINDAQVSVKH</sequence>
<dbReference type="WBParaSite" id="SCUD_0002192901-mRNA-1">
    <property type="protein sequence ID" value="SCUD_0002192901-mRNA-1"/>
    <property type="gene ID" value="SCUD_0002192901"/>
</dbReference>
<protein>
    <submittedName>
        <fullName evidence="3">Glycosyltransferase</fullName>
    </submittedName>
</protein>
<reference evidence="3" key="1">
    <citation type="submission" date="2016-06" db="UniProtKB">
        <authorList>
            <consortium name="WormBaseParasite"/>
        </authorList>
    </citation>
    <scope>IDENTIFICATION</scope>
</reference>
<evidence type="ECO:0000313" key="1">
    <source>
        <dbReference type="EMBL" id="VDP77062.1"/>
    </source>
</evidence>
<dbReference type="Proteomes" id="UP000279833">
    <property type="component" value="Unassembled WGS sequence"/>
</dbReference>
<gene>
    <name evidence="1" type="ORF">SCUD_LOCUS21926</name>
</gene>
<proteinExistence type="predicted"/>
<evidence type="ECO:0000313" key="2">
    <source>
        <dbReference type="Proteomes" id="UP000279833"/>
    </source>
</evidence>
<organism evidence="3">
    <name type="scientific">Schistosoma curassoni</name>
    <dbReference type="NCBI Taxonomy" id="6186"/>
    <lineage>
        <taxon>Eukaryota</taxon>
        <taxon>Metazoa</taxon>
        <taxon>Spiralia</taxon>
        <taxon>Lophotrochozoa</taxon>
        <taxon>Platyhelminthes</taxon>
        <taxon>Trematoda</taxon>
        <taxon>Digenea</taxon>
        <taxon>Strigeidida</taxon>
        <taxon>Schistosomatoidea</taxon>
        <taxon>Schistosomatidae</taxon>
        <taxon>Schistosoma</taxon>
    </lineage>
</organism>
<reference evidence="1 2" key="2">
    <citation type="submission" date="2018-11" db="EMBL/GenBank/DDBJ databases">
        <authorList>
            <consortium name="Pathogen Informatics"/>
        </authorList>
    </citation>
    <scope>NUCLEOTIDE SEQUENCE [LARGE SCALE GENOMIC DNA]</scope>
    <source>
        <strain evidence="1">Dakar</strain>
        <strain evidence="2">Dakar, Senegal</strain>
    </source>
</reference>
<accession>A0A183L3L8</accession>
<dbReference type="PANTHER" id="PTHR46478:SF1">
    <property type="entry name" value="VON WILLEBRAND FACTOR A DOMAIN-CONTAINING PROTEIN 3A"/>
    <property type="match status" value="1"/>
</dbReference>
<dbReference type="AlphaFoldDB" id="A0A183L3L8"/>
<keyword evidence="2" id="KW-1185">Reference proteome</keyword>
<dbReference type="STRING" id="6186.A0A183L3L8"/>
<name>A0A183L3L8_9TREM</name>